<feature type="compositionally biased region" description="Polar residues" evidence="1">
    <location>
        <begin position="230"/>
        <end position="246"/>
    </location>
</feature>
<sequence length="246" mass="26880">MSMELMVKAMKTKVGNPLRKLVLIKLADNANDQGECWPSYQYIADQCEIGKRTVISHIDSLIESGLLTKTIRKGAKGNSSNVYVLNLDAKPVNNGGANAAPPSANVAPPSANAAPPSANAAPGGGANAAPRTSHFLEPVKEPVNSLVVPPKRKKSKRASGVPDEFLVDQRMLDWLTENQIITDWRTETNNFLDHHRAKGSTMADWVAAWRTWMRNSMKFATGRPAPPHSAKQQVHDSLSNIHDTDW</sequence>
<evidence type="ECO:0000313" key="2">
    <source>
        <dbReference type="EMBL" id="RBO82599.1"/>
    </source>
</evidence>
<feature type="region of interest" description="Disordered" evidence="1">
    <location>
        <begin position="221"/>
        <end position="246"/>
    </location>
</feature>
<dbReference type="EMBL" id="QNRF01000005">
    <property type="protein sequence ID" value="RBO82599.1"/>
    <property type="molecule type" value="Genomic_DNA"/>
</dbReference>
<dbReference type="Proteomes" id="UP000252086">
    <property type="component" value="Unassembled WGS sequence"/>
</dbReference>
<dbReference type="InterPro" id="IPR036388">
    <property type="entry name" value="WH-like_DNA-bd_sf"/>
</dbReference>
<dbReference type="Pfam" id="PF13730">
    <property type="entry name" value="HTH_36"/>
    <property type="match status" value="1"/>
</dbReference>
<evidence type="ECO:0000256" key="1">
    <source>
        <dbReference type="SAM" id="MobiDB-lite"/>
    </source>
</evidence>
<dbReference type="Gene3D" id="1.10.10.10">
    <property type="entry name" value="Winged helix-like DNA-binding domain superfamily/Winged helix DNA-binding domain"/>
    <property type="match status" value="1"/>
</dbReference>
<evidence type="ECO:0000313" key="3">
    <source>
        <dbReference type="Proteomes" id="UP000252086"/>
    </source>
</evidence>
<protein>
    <submittedName>
        <fullName evidence="2">Helix-turn-helix protein</fullName>
    </submittedName>
</protein>
<accession>A0A366CZD3</accession>
<reference evidence="2 3" key="1">
    <citation type="submission" date="2018-06" db="EMBL/GenBank/DDBJ databases">
        <title>Genomic Encyclopedia of Type Strains, Phase III (KMG-III): the genomes of soil and plant-associated and newly described type strains.</title>
        <authorList>
            <person name="Whitman W."/>
        </authorList>
    </citation>
    <scope>NUCLEOTIDE SEQUENCE [LARGE SCALE GENOMIC DNA]</scope>
    <source>
        <strain evidence="2 3">CECT 7732</strain>
    </source>
</reference>
<dbReference type="AlphaFoldDB" id="A0A366CZD3"/>
<comment type="caution">
    <text evidence="2">The sequence shown here is derived from an EMBL/GenBank/DDBJ whole genome shotgun (WGS) entry which is preliminary data.</text>
</comment>
<keyword evidence="3" id="KW-1185">Reference proteome</keyword>
<feature type="region of interest" description="Disordered" evidence="1">
    <location>
        <begin position="96"/>
        <end position="131"/>
    </location>
</feature>
<organism evidence="2 3">
    <name type="scientific">Marinomonas aquiplantarum</name>
    <dbReference type="NCBI Taxonomy" id="491951"/>
    <lineage>
        <taxon>Bacteria</taxon>
        <taxon>Pseudomonadati</taxon>
        <taxon>Pseudomonadota</taxon>
        <taxon>Gammaproteobacteria</taxon>
        <taxon>Oceanospirillales</taxon>
        <taxon>Oceanospirillaceae</taxon>
        <taxon>Marinomonas</taxon>
    </lineage>
</organism>
<proteinExistence type="predicted"/>
<dbReference type="OrthoDB" id="6107516at2"/>
<feature type="compositionally biased region" description="Low complexity" evidence="1">
    <location>
        <begin position="96"/>
        <end position="121"/>
    </location>
</feature>
<name>A0A366CZD3_9GAMM</name>
<dbReference type="RefSeq" id="WP_113874567.1">
    <property type="nucleotide sequence ID" value="NZ_QNRF01000005.1"/>
</dbReference>
<gene>
    <name evidence="2" type="ORF">DFP76_10563</name>
</gene>